<reference evidence="2 3" key="1">
    <citation type="submission" date="2024-06" db="EMBL/GenBank/DDBJ databases">
        <title>Genomic Encyclopedia of Type Strains, Phase IV (KMG-IV): sequencing the most valuable type-strain genomes for metagenomic binning, comparative biology and taxonomic classification.</title>
        <authorList>
            <person name="Goeker M."/>
        </authorList>
    </citation>
    <scope>NUCLEOTIDE SEQUENCE [LARGE SCALE GENOMIC DNA]</scope>
    <source>
        <strain evidence="2 3">DSM 28302</strain>
    </source>
</reference>
<dbReference type="EMBL" id="JBEPLN010000005">
    <property type="protein sequence ID" value="MET3633857.1"/>
    <property type="molecule type" value="Genomic_DNA"/>
</dbReference>
<evidence type="ECO:0000313" key="3">
    <source>
        <dbReference type="Proteomes" id="UP001549037"/>
    </source>
</evidence>
<evidence type="ECO:0000313" key="2">
    <source>
        <dbReference type="EMBL" id="MET3633857.1"/>
    </source>
</evidence>
<dbReference type="SUPFAM" id="SSF47413">
    <property type="entry name" value="lambda repressor-like DNA-binding domains"/>
    <property type="match status" value="1"/>
</dbReference>
<dbReference type="InterPro" id="IPR011990">
    <property type="entry name" value="TPR-like_helical_dom_sf"/>
</dbReference>
<accession>A0ABV2JDK8</accession>
<dbReference type="SMART" id="SM00530">
    <property type="entry name" value="HTH_XRE"/>
    <property type="match status" value="1"/>
</dbReference>
<sequence length="312" mass="36055">MTETQGISGKVFKYLREKRGLSLKEAAADTVTPQFSGRFEKGQSSLSIDNFFPLLNNIGVNLEEWGNTYQELFPSEFTKRQIEVINLVHKEQYAQSVKLVNQPLNENIPYYWVVAHRVVTKVGAANMLGESFLTDSDWNEIEFVKDKLIELEVWGKIEYNVYAQLLVYFNDEFVLFKLRQLINGLKNGEDGGYNHFFQGIEYLFLVLKASLEHLSKRGYYDEVEECAKDIIEVMEVTPQLGTYFLEAIDINMRRAYNLLRQDNVAGVDLAQEIIQTLSQFQKLCNSFNVNKRQEHFFKNVTQLNKTGVAINP</sequence>
<dbReference type="RefSeq" id="WP_354367768.1">
    <property type="nucleotide sequence ID" value="NZ_JBEPLN010000005.1"/>
</dbReference>
<dbReference type="InterPro" id="IPR001387">
    <property type="entry name" value="Cro/C1-type_HTH"/>
</dbReference>
<gene>
    <name evidence="2" type="ORF">ABID28_000491</name>
</gene>
<dbReference type="InterPro" id="IPR010982">
    <property type="entry name" value="Lambda_DNA-bd_dom_sf"/>
</dbReference>
<dbReference type="CDD" id="cd00093">
    <property type="entry name" value="HTH_XRE"/>
    <property type="match status" value="1"/>
</dbReference>
<organism evidence="2 3">
    <name type="scientific">Streptococcus porcorum</name>
    <dbReference type="NCBI Taxonomy" id="701526"/>
    <lineage>
        <taxon>Bacteria</taxon>
        <taxon>Bacillati</taxon>
        <taxon>Bacillota</taxon>
        <taxon>Bacilli</taxon>
        <taxon>Lactobacillales</taxon>
        <taxon>Streptococcaceae</taxon>
        <taxon>Streptococcus</taxon>
    </lineage>
</organism>
<dbReference type="PANTHER" id="PTHR37038">
    <property type="entry name" value="TRANSCRIPTIONAL REGULATOR-RELATED"/>
    <property type="match status" value="1"/>
</dbReference>
<dbReference type="Proteomes" id="UP001549037">
    <property type="component" value="Unassembled WGS sequence"/>
</dbReference>
<evidence type="ECO:0000259" key="1">
    <source>
        <dbReference type="PROSITE" id="PS50943"/>
    </source>
</evidence>
<comment type="caution">
    <text evidence="2">The sequence shown here is derived from an EMBL/GenBank/DDBJ whole genome shotgun (WGS) entry which is preliminary data.</text>
</comment>
<dbReference type="Pfam" id="PF01381">
    <property type="entry name" value="HTH_3"/>
    <property type="match status" value="1"/>
</dbReference>
<keyword evidence="3" id="KW-1185">Reference proteome</keyword>
<dbReference type="Gene3D" id="1.25.40.10">
    <property type="entry name" value="Tetratricopeptide repeat domain"/>
    <property type="match status" value="1"/>
</dbReference>
<feature type="domain" description="HTH cro/C1-type" evidence="1">
    <location>
        <begin position="12"/>
        <end position="65"/>
    </location>
</feature>
<dbReference type="InterPro" id="IPR053163">
    <property type="entry name" value="HTH-type_regulator_Rgg"/>
</dbReference>
<dbReference type="PROSITE" id="PS50943">
    <property type="entry name" value="HTH_CROC1"/>
    <property type="match status" value="1"/>
</dbReference>
<proteinExistence type="predicted"/>
<name>A0ABV2JDK8_9STRE</name>
<protein>
    <submittedName>
        <fullName evidence="2">Transcriptional regulator with XRE-family HTH domain</fullName>
    </submittedName>
</protein>